<gene>
    <name evidence="2" type="ORF">BXY39_1379</name>
</gene>
<dbReference type="PROSITE" id="PS01124">
    <property type="entry name" value="HTH_ARAC_FAMILY_2"/>
    <property type="match status" value="1"/>
</dbReference>
<dbReference type="Gene3D" id="1.10.10.60">
    <property type="entry name" value="Homeodomain-like"/>
    <property type="match status" value="1"/>
</dbReference>
<dbReference type="InParanoid" id="A0A3M0CK60"/>
<dbReference type="OrthoDB" id="9806208at2"/>
<accession>A0A3M0CK60</accession>
<dbReference type="AlphaFoldDB" id="A0A3M0CK60"/>
<dbReference type="GO" id="GO:0043565">
    <property type="term" value="F:sequence-specific DNA binding"/>
    <property type="evidence" value="ECO:0007669"/>
    <property type="project" value="InterPro"/>
</dbReference>
<evidence type="ECO:0000259" key="1">
    <source>
        <dbReference type="PROSITE" id="PS01124"/>
    </source>
</evidence>
<evidence type="ECO:0000313" key="2">
    <source>
        <dbReference type="EMBL" id="RMB08740.1"/>
    </source>
</evidence>
<dbReference type="Pfam" id="PF12833">
    <property type="entry name" value="HTH_18"/>
    <property type="match status" value="1"/>
</dbReference>
<dbReference type="Proteomes" id="UP000271227">
    <property type="component" value="Unassembled WGS sequence"/>
</dbReference>
<dbReference type="InterPro" id="IPR018060">
    <property type="entry name" value="HTH_AraC"/>
</dbReference>
<reference evidence="2 3" key="1">
    <citation type="submission" date="2018-10" db="EMBL/GenBank/DDBJ databases">
        <title>Genomic Encyclopedia of Archaeal and Bacterial Type Strains, Phase II (KMG-II): from individual species to whole genera.</title>
        <authorList>
            <person name="Goeker M."/>
        </authorList>
    </citation>
    <scope>NUCLEOTIDE SEQUENCE [LARGE SCALE GENOMIC DNA]</scope>
    <source>
        <strain evidence="2 3">DSM 25217</strain>
    </source>
</reference>
<protein>
    <submittedName>
        <fullName evidence="2">Helix-turn-helix protein</fullName>
    </submittedName>
</protein>
<evidence type="ECO:0000313" key="3">
    <source>
        <dbReference type="Proteomes" id="UP000271227"/>
    </source>
</evidence>
<feature type="domain" description="HTH araC/xylS-type" evidence="1">
    <location>
        <begin position="178"/>
        <end position="280"/>
    </location>
</feature>
<comment type="caution">
    <text evidence="2">The sequence shown here is derived from an EMBL/GenBank/DDBJ whole genome shotgun (WGS) entry which is preliminary data.</text>
</comment>
<organism evidence="2 3">
    <name type="scientific">Eilatimonas milleporae</name>
    <dbReference type="NCBI Taxonomy" id="911205"/>
    <lineage>
        <taxon>Bacteria</taxon>
        <taxon>Pseudomonadati</taxon>
        <taxon>Pseudomonadota</taxon>
        <taxon>Alphaproteobacteria</taxon>
        <taxon>Kordiimonadales</taxon>
        <taxon>Kordiimonadaceae</taxon>
        <taxon>Eilatimonas</taxon>
    </lineage>
</organism>
<proteinExistence type="predicted"/>
<dbReference type="EMBL" id="REFR01000010">
    <property type="protein sequence ID" value="RMB08740.1"/>
    <property type="molecule type" value="Genomic_DNA"/>
</dbReference>
<sequence>MTIERLRHLNTETDPLPGRAALLLPDIALSECLFGAIVRDTRGASLTDRERTNYFPASPLVTVTWVIEGETRMADEGCDATHARQAKALPPVTLAGPRTGPFVSWNPGPVFAISIGFYPDAWVRLTGTEPESIVDRTVADVPSAITGLLHPDGSMTAAHMWDGFQSALLPHWSEARGEGAQSRYRSRLSDWSRALVVRSLMSGPGRTVRAVQRRLKRWSGQSRRALDFFSRIERMHELAVRQDETNPADLALEAGYSDQSHMGRMVRKATGFSPVQLNELVKRDEAFWCYRLLGERF</sequence>
<dbReference type="GO" id="GO:0003700">
    <property type="term" value="F:DNA-binding transcription factor activity"/>
    <property type="evidence" value="ECO:0007669"/>
    <property type="project" value="InterPro"/>
</dbReference>
<name>A0A3M0CK60_9PROT</name>
<keyword evidence="3" id="KW-1185">Reference proteome</keyword>